<proteinExistence type="predicted"/>
<dbReference type="Proteomes" id="UP001529510">
    <property type="component" value="Unassembled WGS sequence"/>
</dbReference>
<dbReference type="EMBL" id="JAMKFB020000006">
    <property type="protein sequence ID" value="KAL0190617.1"/>
    <property type="molecule type" value="Genomic_DNA"/>
</dbReference>
<organism evidence="1 2">
    <name type="scientific">Cirrhinus mrigala</name>
    <name type="common">Mrigala</name>
    <dbReference type="NCBI Taxonomy" id="683832"/>
    <lineage>
        <taxon>Eukaryota</taxon>
        <taxon>Metazoa</taxon>
        <taxon>Chordata</taxon>
        <taxon>Craniata</taxon>
        <taxon>Vertebrata</taxon>
        <taxon>Euteleostomi</taxon>
        <taxon>Actinopterygii</taxon>
        <taxon>Neopterygii</taxon>
        <taxon>Teleostei</taxon>
        <taxon>Ostariophysi</taxon>
        <taxon>Cypriniformes</taxon>
        <taxon>Cyprinidae</taxon>
        <taxon>Labeoninae</taxon>
        <taxon>Labeonini</taxon>
        <taxon>Cirrhinus</taxon>
    </lineage>
</organism>
<accession>A0ABD0QXY5</accession>
<evidence type="ECO:0000313" key="2">
    <source>
        <dbReference type="Proteomes" id="UP001529510"/>
    </source>
</evidence>
<evidence type="ECO:0000313" key="1">
    <source>
        <dbReference type="EMBL" id="KAL0190617.1"/>
    </source>
</evidence>
<name>A0ABD0QXY5_CIRMR</name>
<sequence length="58" mass="6042">VCYRTEVLNSAPVLCVQSHLGHLEMAALLLECGAPVDGQSENGMTSLCYASAAGHLPL</sequence>
<protein>
    <submittedName>
        <fullName evidence="1">Uncharacterized protein</fullName>
    </submittedName>
</protein>
<dbReference type="InterPro" id="IPR002110">
    <property type="entry name" value="Ankyrin_rpt"/>
</dbReference>
<feature type="non-terminal residue" evidence="1">
    <location>
        <position position="1"/>
    </location>
</feature>
<comment type="caution">
    <text evidence="1">The sequence shown here is derived from an EMBL/GenBank/DDBJ whole genome shotgun (WGS) entry which is preliminary data.</text>
</comment>
<dbReference type="SUPFAM" id="SSF48403">
    <property type="entry name" value="Ankyrin repeat"/>
    <property type="match status" value="1"/>
</dbReference>
<dbReference type="Gene3D" id="1.25.40.20">
    <property type="entry name" value="Ankyrin repeat-containing domain"/>
    <property type="match status" value="1"/>
</dbReference>
<dbReference type="Pfam" id="PF13637">
    <property type="entry name" value="Ank_4"/>
    <property type="match status" value="1"/>
</dbReference>
<gene>
    <name evidence="1" type="ORF">M9458_013315</name>
</gene>
<keyword evidence="2" id="KW-1185">Reference proteome</keyword>
<dbReference type="AlphaFoldDB" id="A0ABD0QXY5"/>
<dbReference type="InterPro" id="IPR036770">
    <property type="entry name" value="Ankyrin_rpt-contain_sf"/>
</dbReference>
<reference evidence="1 2" key="1">
    <citation type="submission" date="2024-05" db="EMBL/GenBank/DDBJ databases">
        <title>Genome sequencing and assembly of Indian major carp, Cirrhinus mrigala (Hamilton, 1822).</title>
        <authorList>
            <person name="Mohindra V."/>
            <person name="Chowdhury L.M."/>
            <person name="Lal K."/>
            <person name="Jena J.K."/>
        </authorList>
    </citation>
    <scope>NUCLEOTIDE SEQUENCE [LARGE SCALE GENOMIC DNA]</scope>
    <source>
        <strain evidence="1">CM1030</strain>
        <tissue evidence="1">Blood</tissue>
    </source>
</reference>
<feature type="non-terminal residue" evidence="1">
    <location>
        <position position="58"/>
    </location>
</feature>